<evidence type="ECO:0000313" key="9">
    <source>
        <dbReference type="EMBL" id="CDK99018.1"/>
    </source>
</evidence>
<dbReference type="InterPro" id="IPR008670">
    <property type="entry name" value="CoA_reduct_LuxC"/>
</dbReference>
<dbReference type="InterPro" id="IPR016161">
    <property type="entry name" value="Ald_DH/histidinol_DH"/>
</dbReference>
<dbReference type="SUPFAM" id="SSF53720">
    <property type="entry name" value="ALDH-like"/>
    <property type="match status" value="1"/>
</dbReference>
<proteinExistence type="inferred from homology"/>
<evidence type="ECO:0000256" key="2">
    <source>
        <dbReference type="ARBA" id="ARBA00004908"/>
    </source>
</evidence>
<dbReference type="Proteomes" id="UP000018922">
    <property type="component" value="Chromosome I"/>
</dbReference>
<dbReference type="HOGENOM" id="CLU_668632_0_0_5"/>
<keyword evidence="7" id="KW-0455">Luminescence</keyword>
<keyword evidence="5" id="KW-0521">NADP</keyword>
<protein>
    <recommendedName>
        <fullName evidence="4">long-chain-fatty-acyl-CoA reductase</fullName>
        <ecNumber evidence="4">1.2.1.50</ecNumber>
    </recommendedName>
</protein>
<comment type="similarity">
    <text evidence="3">Belongs to the LuxC family.</text>
</comment>
<dbReference type="Gene3D" id="3.40.605.10">
    <property type="entry name" value="Aldehyde Dehydrogenase, Chain A, domain 1"/>
    <property type="match status" value="1"/>
</dbReference>
<evidence type="ECO:0000256" key="7">
    <source>
        <dbReference type="ARBA" id="ARBA00023223"/>
    </source>
</evidence>
<dbReference type="EC" id="1.2.1.50" evidence="4"/>
<reference evidence="9 10" key="1">
    <citation type="journal article" date="2014" name="Genome Announc.">
        <title>Complete genome sequence of Magnetospirillum gryphiswaldense MSR-1.</title>
        <authorList>
            <person name="Wang X."/>
            <person name="Wang Q."/>
            <person name="Zhang W."/>
            <person name="Wang Y."/>
            <person name="Li L."/>
            <person name="Wen T."/>
            <person name="Zhang T."/>
            <person name="Zhang Y."/>
            <person name="Xu J."/>
            <person name="Hu J."/>
            <person name="Li S."/>
            <person name="Liu L."/>
            <person name="Liu J."/>
            <person name="Jiang W."/>
            <person name="Tian J."/>
            <person name="Li Y."/>
            <person name="Schuler D."/>
            <person name="Wang L."/>
            <person name="Li J."/>
        </authorList>
    </citation>
    <scope>NUCLEOTIDE SEQUENCE [LARGE SCALE GENOMIC DNA]</scope>
    <source>
        <strain evidence="10">DSM 6361 / JCM 21280 / NBRC 15271 / MSR-1</strain>
    </source>
</reference>
<evidence type="ECO:0000256" key="8">
    <source>
        <dbReference type="ARBA" id="ARBA00049412"/>
    </source>
</evidence>
<dbReference type="EMBL" id="HG794546">
    <property type="protein sequence ID" value="CDK99018.1"/>
    <property type="molecule type" value="Genomic_DNA"/>
</dbReference>
<accession>V6F3G4</accession>
<evidence type="ECO:0000256" key="6">
    <source>
        <dbReference type="ARBA" id="ARBA00023002"/>
    </source>
</evidence>
<dbReference type="GO" id="GO:0050062">
    <property type="term" value="F:long-chain-fatty-acyl-CoA reductase activity"/>
    <property type="evidence" value="ECO:0007669"/>
    <property type="project" value="UniProtKB-EC"/>
</dbReference>
<dbReference type="STRING" id="1430440.MGMSRv2__1803"/>
<dbReference type="GO" id="GO:0008218">
    <property type="term" value="P:bioluminescence"/>
    <property type="evidence" value="ECO:0007669"/>
    <property type="project" value="UniProtKB-KW"/>
</dbReference>
<sequence>MIRGIGPSGAVIDINAAITALAKSDNPGLPFATEAVAALAALSDRLLMSQSARHFPELVALGFWLRRTHLNALAAEFARTRPAQAMAVPRGLVLHIPPANVDVMMAYPWALSLLAGNRNIIRVSSRIGAAGQELLDAMTAILAESPGLAASNLFVSWPRDHTQSLAELSALADFRLVWGGDATIAQIRAVPLPPHAGELCFADRASLCAMAAEAVNRADEEELRHLAERFAADVTTFGQAACSSPRLLVWVGDDAACEQAQQRLVAALDRLPDMAPLAPAIALGRNAYVHRAAAEGLVSRPATPAGPILFAHAPKPVDGQQWGHCFGGLVHVARGPSLATVASFIQRRHQTLCHFGFDQAELAALVTRLRGTGLDRLVPVGTALSFSHLWDGADLLERLTKSVHLLAP</sequence>
<comment type="pathway">
    <text evidence="2">Lipid metabolism; fatty acid reduction for biolumincescence.</text>
</comment>
<evidence type="ECO:0000256" key="1">
    <source>
        <dbReference type="ARBA" id="ARBA00003277"/>
    </source>
</evidence>
<dbReference type="KEGG" id="mgy:MGMSRv2__1803"/>
<dbReference type="UniPathway" id="UPA00569"/>
<evidence type="ECO:0000256" key="4">
    <source>
        <dbReference type="ARBA" id="ARBA00013020"/>
    </source>
</evidence>
<dbReference type="GO" id="GO:0003995">
    <property type="term" value="F:acyl-CoA dehydrogenase activity"/>
    <property type="evidence" value="ECO:0007669"/>
    <property type="project" value="InterPro"/>
</dbReference>
<dbReference type="Pfam" id="PF05893">
    <property type="entry name" value="LuxC"/>
    <property type="match status" value="1"/>
</dbReference>
<keyword evidence="6" id="KW-0560">Oxidoreductase</keyword>
<evidence type="ECO:0000256" key="5">
    <source>
        <dbReference type="ARBA" id="ARBA00022857"/>
    </source>
</evidence>
<name>V6F3G4_MAGGM</name>
<evidence type="ECO:0000256" key="3">
    <source>
        <dbReference type="ARBA" id="ARBA00010915"/>
    </source>
</evidence>
<organism evidence="9 10">
    <name type="scientific">Magnetospirillum gryphiswaldense (strain DSM 6361 / JCM 21280 / NBRC 15271 / MSR-1)</name>
    <dbReference type="NCBI Taxonomy" id="431944"/>
    <lineage>
        <taxon>Bacteria</taxon>
        <taxon>Pseudomonadati</taxon>
        <taxon>Pseudomonadota</taxon>
        <taxon>Alphaproteobacteria</taxon>
        <taxon>Rhodospirillales</taxon>
        <taxon>Rhodospirillaceae</taxon>
        <taxon>Magnetospirillum</taxon>
    </lineage>
</organism>
<gene>
    <name evidence="9" type="ordered locus">MGMSRv2__1803</name>
</gene>
<comment type="catalytic activity">
    <reaction evidence="8">
        <text>a long-chain fatty aldehyde + NADP(+) + CoA = a long-chain fatty acyl-CoA + NADPH + H(+)</text>
        <dbReference type="Rhea" id="RHEA:15437"/>
        <dbReference type="ChEBI" id="CHEBI:15378"/>
        <dbReference type="ChEBI" id="CHEBI:17176"/>
        <dbReference type="ChEBI" id="CHEBI:57287"/>
        <dbReference type="ChEBI" id="CHEBI:57783"/>
        <dbReference type="ChEBI" id="CHEBI:58349"/>
        <dbReference type="ChEBI" id="CHEBI:83139"/>
        <dbReference type="EC" id="1.2.1.50"/>
    </reaction>
</comment>
<evidence type="ECO:0000313" key="10">
    <source>
        <dbReference type="Proteomes" id="UP000018922"/>
    </source>
</evidence>
<comment type="function">
    <text evidence="1">LuxC is the fatty acid reductase enzyme responsible for synthesis of the aldehyde substrate for the luminescent reaction catalyzed by luciferase.</text>
</comment>
<dbReference type="AlphaFoldDB" id="V6F3G4"/>
<dbReference type="eggNOG" id="COG1012">
    <property type="taxonomic scope" value="Bacteria"/>
</dbReference>
<dbReference type="InterPro" id="IPR016162">
    <property type="entry name" value="Ald_DH_N"/>
</dbReference>
<keyword evidence="10" id="KW-1185">Reference proteome</keyword>